<dbReference type="EMBL" id="JAWXYG010000006">
    <property type="protein sequence ID" value="KAK4269731.1"/>
    <property type="molecule type" value="Genomic_DNA"/>
</dbReference>
<feature type="chain" id="PRO_5042060374" description="Secreted protein" evidence="1">
    <location>
        <begin position="31"/>
        <end position="77"/>
    </location>
</feature>
<feature type="signal peptide" evidence="1">
    <location>
        <begin position="1"/>
        <end position="30"/>
    </location>
</feature>
<protein>
    <recommendedName>
        <fullName evidence="4">Secreted protein</fullName>
    </recommendedName>
</protein>
<dbReference type="AlphaFoldDB" id="A0AAE1JIS9"/>
<sequence length="77" mass="8525">MRGARFLFLGSSTLLCHLCFNLHPLSISLAVTQTALSSSHLPLRSSLSRGFSVKTKLLPPPNSRFFQVPSLHFPRFG</sequence>
<evidence type="ECO:0000313" key="3">
    <source>
        <dbReference type="Proteomes" id="UP001293593"/>
    </source>
</evidence>
<dbReference type="Proteomes" id="UP001293593">
    <property type="component" value="Unassembled WGS sequence"/>
</dbReference>
<organism evidence="2 3">
    <name type="scientific">Acacia crassicarpa</name>
    <name type="common">northern wattle</name>
    <dbReference type="NCBI Taxonomy" id="499986"/>
    <lineage>
        <taxon>Eukaryota</taxon>
        <taxon>Viridiplantae</taxon>
        <taxon>Streptophyta</taxon>
        <taxon>Embryophyta</taxon>
        <taxon>Tracheophyta</taxon>
        <taxon>Spermatophyta</taxon>
        <taxon>Magnoliopsida</taxon>
        <taxon>eudicotyledons</taxon>
        <taxon>Gunneridae</taxon>
        <taxon>Pentapetalae</taxon>
        <taxon>rosids</taxon>
        <taxon>fabids</taxon>
        <taxon>Fabales</taxon>
        <taxon>Fabaceae</taxon>
        <taxon>Caesalpinioideae</taxon>
        <taxon>mimosoid clade</taxon>
        <taxon>Acacieae</taxon>
        <taxon>Acacia</taxon>
    </lineage>
</organism>
<evidence type="ECO:0000313" key="2">
    <source>
        <dbReference type="EMBL" id="KAK4269731.1"/>
    </source>
</evidence>
<reference evidence="2" key="1">
    <citation type="submission" date="2023-10" db="EMBL/GenBank/DDBJ databases">
        <title>Chromosome-level genome of the transformable northern wattle, Acacia crassicarpa.</title>
        <authorList>
            <person name="Massaro I."/>
            <person name="Sinha N.R."/>
            <person name="Poethig S."/>
            <person name="Leichty A.R."/>
        </authorList>
    </citation>
    <scope>NUCLEOTIDE SEQUENCE</scope>
    <source>
        <strain evidence="2">Acra3RX</strain>
        <tissue evidence="2">Leaf</tissue>
    </source>
</reference>
<proteinExistence type="predicted"/>
<keyword evidence="1" id="KW-0732">Signal</keyword>
<gene>
    <name evidence="2" type="ORF">QN277_022849</name>
</gene>
<comment type="caution">
    <text evidence="2">The sequence shown here is derived from an EMBL/GenBank/DDBJ whole genome shotgun (WGS) entry which is preliminary data.</text>
</comment>
<evidence type="ECO:0000256" key="1">
    <source>
        <dbReference type="SAM" id="SignalP"/>
    </source>
</evidence>
<keyword evidence="3" id="KW-1185">Reference proteome</keyword>
<evidence type="ECO:0008006" key="4">
    <source>
        <dbReference type="Google" id="ProtNLM"/>
    </source>
</evidence>
<accession>A0AAE1JIS9</accession>
<name>A0AAE1JIS9_9FABA</name>